<evidence type="ECO:0000259" key="13">
    <source>
        <dbReference type="PROSITE" id="PS51915"/>
    </source>
</evidence>
<feature type="compositionally biased region" description="Basic and acidic residues" evidence="11">
    <location>
        <begin position="108"/>
        <end position="122"/>
    </location>
</feature>
<organism evidence="14 15">
    <name type="scientific">Drosophila yakuba</name>
    <name type="common">Fruit fly</name>
    <dbReference type="NCBI Taxonomy" id="7245"/>
    <lineage>
        <taxon>Eukaryota</taxon>
        <taxon>Metazoa</taxon>
        <taxon>Ecdysozoa</taxon>
        <taxon>Arthropoda</taxon>
        <taxon>Hexapoda</taxon>
        <taxon>Insecta</taxon>
        <taxon>Pterygota</taxon>
        <taxon>Neoptera</taxon>
        <taxon>Endopterygota</taxon>
        <taxon>Diptera</taxon>
        <taxon>Brachycera</taxon>
        <taxon>Muscomorpha</taxon>
        <taxon>Ephydroidea</taxon>
        <taxon>Drosophilidae</taxon>
        <taxon>Drosophila</taxon>
        <taxon>Sophophora</taxon>
    </lineage>
</organism>
<dbReference type="AlphaFoldDB" id="A0A0R1E7G8"/>
<dbReference type="PROSITE" id="PS50157">
    <property type="entry name" value="ZINC_FINGER_C2H2_2"/>
    <property type="match status" value="6"/>
</dbReference>
<dbReference type="InterPro" id="IPR036236">
    <property type="entry name" value="Znf_C2H2_sf"/>
</dbReference>
<feature type="binding site" evidence="10">
    <location>
        <position position="53"/>
    </location>
    <ligand>
        <name>Zn(2+)</name>
        <dbReference type="ChEBI" id="CHEBI:29105"/>
    </ligand>
</feature>
<dbReference type="GO" id="GO:0032502">
    <property type="term" value="P:developmental process"/>
    <property type="evidence" value="ECO:0007669"/>
    <property type="project" value="UniProtKB-ARBA"/>
</dbReference>
<dbReference type="Pfam" id="PF00096">
    <property type="entry name" value="zf-C2H2"/>
    <property type="match status" value="3"/>
</dbReference>
<dbReference type="GO" id="GO:1990837">
    <property type="term" value="F:sequence-specific double-stranded DNA binding"/>
    <property type="evidence" value="ECO:0007669"/>
    <property type="project" value="UniProtKB-ARBA"/>
</dbReference>
<dbReference type="GO" id="GO:0005634">
    <property type="term" value="C:nucleus"/>
    <property type="evidence" value="ECO:0007669"/>
    <property type="project" value="UniProtKB-SubCell"/>
</dbReference>
<dbReference type="Gene3D" id="3.30.160.60">
    <property type="entry name" value="Classic Zinc Finger"/>
    <property type="match status" value="5"/>
</dbReference>
<dbReference type="PROSITE" id="PS00028">
    <property type="entry name" value="ZINC_FINGER_C2H2_1"/>
    <property type="match status" value="6"/>
</dbReference>
<dbReference type="OrthoDB" id="9439903at2759"/>
<feature type="region of interest" description="Disordered" evidence="11">
    <location>
        <begin position="94"/>
        <end position="148"/>
    </location>
</feature>
<feature type="binding site" evidence="10">
    <location>
        <position position="6"/>
    </location>
    <ligand>
        <name>Zn(2+)</name>
        <dbReference type="ChEBI" id="CHEBI:29105"/>
    </ligand>
</feature>
<keyword evidence="4 9" id="KW-0863">Zinc-finger</keyword>
<dbReference type="Gene3D" id="3.40.1800.20">
    <property type="match status" value="1"/>
</dbReference>
<keyword evidence="2 10" id="KW-0479">Metal-binding</keyword>
<dbReference type="Proteomes" id="UP000002282">
    <property type="component" value="Unassembled WGS sequence"/>
</dbReference>
<keyword evidence="6" id="KW-0805">Transcription regulation</keyword>
<feature type="domain" description="ZAD" evidence="13">
    <location>
        <begin position="4"/>
        <end position="80"/>
    </location>
</feature>
<evidence type="ECO:0000256" key="1">
    <source>
        <dbReference type="ARBA" id="ARBA00004123"/>
    </source>
</evidence>
<evidence type="ECO:0000256" key="6">
    <source>
        <dbReference type="ARBA" id="ARBA00023015"/>
    </source>
</evidence>
<keyword evidence="3" id="KW-0677">Repeat</keyword>
<dbReference type="PROSITE" id="PS51915">
    <property type="entry name" value="ZAD"/>
    <property type="match status" value="1"/>
</dbReference>
<feature type="binding site" evidence="10">
    <location>
        <position position="56"/>
    </location>
    <ligand>
        <name>Zn(2+)</name>
        <dbReference type="ChEBI" id="CHEBI:29105"/>
    </ligand>
</feature>
<dbReference type="SMR" id="A0A0R1E7G8"/>
<protein>
    <submittedName>
        <fullName evidence="14">Uncharacterized protein, isoform B</fullName>
    </submittedName>
</protein>
<evidence type="ECO:0000256" key="11">
    <source>
        <dbReference type="SAM" id="MobiDB-lite"/>
    </source>
</evidence>
<feature type="domain" description="C2H2-type" evidence="12">
    <location>
        <begin position="177"/>
        <end position="204"/>
    </location>
</feature>
<feature type="domain" description="C2H2-type" evidence="12">
    <location>
        <begin position="205"/>
        <end position="232"/>
    </location>
</feature>
<evidence type="ECO:0000256" key="4">
    <source>
        <dbReference type="ARBA" id="ARBA00022771"/>
    </source>
</evidence>
<feature type="domain" description="C2H2-type" evidence="12">
    <location>
        <begin position="149"/>
        <end position="176"/>
    </location>
</feature>
<evidence type="ECO:0000256" key="7">
    <source>
        <dbReference type="ARBA" id="ARBA00023163"/>
    </source>
</evidence>
<feature type="domain" description="C2H2-type" evidence="12">
    <location>
        <begin position="288"/>
        <end position="315"/>
    </location>
</feature>
<dbReference type="FunFam" id="3.30.160.60:FF:000202">
    <property type="entry name" value="Zinc finger protein 574"/>
    <property type="match status" value="1"/>
</dbReference>
<reference evidence="14 15" key="2">
    <citation type="journal article" date="2007" name="PLoS Biol.">
        <title>Principles of genome evolution in the Drosophila melanogaster species group.</title>
        <authorList>
            <person name="Ranz J.M."/>
            <person name="Maurin D."/>
            <person name="Chan Y.S."/>
            <person name="von Grotthuss M."/>
            <person name="Hillier L.W."/>
            <person name="Roote J."/>
            <person name="Ashburner M."/>
            <person name="Bergman C.M."/>
        </authorList>
    </citation>
    <scope>NUCLEOTIDE SEQUENCE [LARGE SCALE GENOMIC DNA]</scope>
    <source>
        <strain evidence="15">Tai18E2 / Tucson 14021-0261.01</strain>
    </source>
</reference>
<evidence type="ECO:0000256" key="2">
    <source>
        <dbReference type="ARBA" id="ARBA00022723"/>
    </source>
</evidence>
<feature type="compositionally biased region" description="Acidic residues" evidence="11">
    <location>
        <begin position="97"/>
        <end position="107"/>
    </location>
</feature>
<dbReference type="InterPro" id="IPR013087">
    <property type="entry name" value="Znf_C2H2_type"/>
</dbReference>
<dbReference type="FunFam" id="3.30.160.60:FF:000145">
    <property type="entry name" value="Zinc finger protein 574"/>
    <property type="match status" value="1"/>
</dbReference>
<dbReference type="SUPFAM" id="SSF57667">
    <property type="entry name" value="beta-beta-alpha zinc fingers"/>
    <property type="match status" value="4"/>
</dbReference>
<feature type="domain" description="C2H2-type" evidence="12">
    <location>
        <begin position="261"/>
        <end position="283"/>
    </location>
</feature>
<dbReference type="SMART" id="SM00355">
    <property type="entry name" value="ZnF_C2H2"/>
    <property type="match status" value="6"/>
</dbReference>
<dbReference type="GO" id="GO:0000981">
    <property type="term" value="F:DNA-binding transcription factor activity, RNA polymerase II-specific"/>
    <property type="evidence" value="ECO:0007669"/>
    <property type="project" value="TreeGrafter"/>
</dbReference>
<feature type="binding site" evidence="10">
    <location>
        <position position="9"/>
    </location>
    <ligand>
        <name>Zn(2+)</name>
        <dbReference type="ChEBI" id="CHEBI:29105"/>
    </ligand>
</feature>
<dbReference type="PANTHER" id="PTHR24394">
    <property type="entry name" value="ZINC FINGER PROTEIN"/>
    <property type="match status" value="1"/>
</dbReference>
<dbReference type="PANTHER" id="PTHR24394:SF48">
    <property type="entry name" value="ZINC FINGER PROTEIN 771"/>
    <property type="match status" value="1"/>
</dbReference>
<name>A0A0R1E7G8_DROYA</name>
<proteinExistence type="predicted"/>
<feature type="domain" description="C2H2-type" evidence="12">
    <location>
        <begin position="337"/>
        <end position="364"/>
    </location>
</feature>
<reference evidence="14 15" key="1">
    <citation type="journal article" date="2007" name="Nature">
        <title>Evolution of genes and genomes on the Drosophila phylogeny.</title>
        <authorList>
            <consortium name="Drosophila 12 Genomes Consortium"/>
            <person name="Clark A.G."/>
            <person name="Eisen M.B."/>
            <person name="Smith D.R."/>
            <person name="Bergman C.M."/>
            <person name="Oliver B."/>
            <person name="Markow T.A."/>
            <person name="Kaufman T.C."/>
            <person name="Kellis M."/>
            <person name="Gelbart W."/>
            <person name="Iyer V.N."/>
            <person name="Pollard D.A."/>
            <person name="Sackton T.B."/>
            <person name="Larracuente A.M."/>
            <person name="Singh N.D."/>
            <person name="Abad J.P."/>
            <person name="Abt D.N."/>
            <person name="Adryan B."/>
            <person name="Aguade M."/>
            <person name="Akashi H."/>
            <person name="Anderson W.W."/>
            <person name="Aquadro C.F."/>
            <person name="Ardell D.H."/>
            <person name="Arguello R."/>
            <person name="Artieri C.G."/>
            <person name="Barbash D.A."/>
            <person name="Barker D."/>
            <person name="Barsanti P."/>
            <person name="Batterham P."/>
            <person name="Batzoglou S."/>
            <person name="Begun D."/>
            <person name="Bhutkar A."/>
            <person name="Blanco E."/>
            <person name="Bosak S.A."/>
            <person name="Bradley R.K."/>
            <person name="Brand A.D."/>
            <person name="Brent M.R."/>
            <person name="Brooks A.N."/>
            <person name="Brown R.H."/>
            <person name="Butlin R.K."/>
            <person name="Caggese C."/>
            <person name="Calvi B.R."/>
            <person name="Bernardo de Carvalho A."/>
            <person name="Caspi A."/>
            <person name="Castrezana S."/>
            <person name="Celniker S.E."/>
            <person name="Chang J.L."/>
            <person name="Chapple C."/>
            <person name="Chatterji S."/>
            <person name="Chinwalla A."/>
            <person name="Civetta A."/>
            <person name="Clifton S.W."/>
            <person name="Comeron J.M."/>
            <person name="Costello J.C."/>
            <person name="Coyne J.A."/>
            <person name="Daub J."/>
            <person name="David R.G."/>
            <person name="Delcher A.L."/>
            <person name="Delehaunty K."/>
            <person name="Do C.B."/>
            <person name="Ebling H."/>
            <person name="Edwards K."/>
            <person name="Eickbush T."/>
            <person name="Evans J.D."/>
            <person name="Filipski A."/>
            <person name="Findeiss S."/>
            <person name="Freyhult E."/>
            <person name="Fulton L."/>
            <person name="Fulton R."/>
            <person name="Garcia A.C."/>
            <person name="Gardiner A."/>
            <person name="Garfield D.A."/>
            <person name="Garvin B.E."/>
            <person name="Gibson G."/>
            <person name="Gilbert D."/>
            <person name="Gnerre S."/>
            <person name="Godfrey J."/>
            <person name="Good R."/>
            <person name="Gotea V."/>
            <person name="Gravely B."/>
            <person name="Greenberg A.J."/>
            <person name="Griffiths-Jones S."/>
            <person name="Gross S."/>
            <person name="Guigo R."/>
            <person name="Gustafson E.A."/>
            <person name="Haerty W."/>
            <person name="Hahn M.W."/>
            <person name="Halligan D.L."/>
            <person name="Halpern A.L."/>
            <person name="Halter G.M."/>
            <person name="Han M.V."/>
            <person name="Heger A."/>
            <person name="Hillier L."/>
            <person name="Hinrichs A.S."/>
            <person name="Holmes I."/>
            <person name="Hoskins R.A."/>
            <person name="Hubisz M.J."/>
            <person name="Hultmark D."/>
            <person name="Huntley M.A."/>
            <person name="Jaffe D.B."/>
            <person name="Jagadeeshan S."/>
            <person name="Jeck W.R."/>
            <person name="Johnson J."/>
            <person name="Jones C.D."/>
            <person name="Jordan W.C."/>
            <person name="Karpen G.H."/>
            <person name="Kataoka E."/>
            <person name="Keightley P.D."/>
            <person name="Kheradpour P."/>
            <person name="Kirkness E.F."/>
            <person name="Koerich L.B."/>
            <person name="Kristiansen K."/>
            <person name="Kudrna D."/>
            <person name="Kulathinal R.J."/>
            <person name="Kumar S."/>
            <person name="Kwok R."/>
            <person name="Lander E."/>
            <person name="Langley C.H."/>
            <person name="Lapoint R."/>
            <person name="Lazzaro B.P."/>
            <person name="Lee S.J."/>
            <person name="Levesque L."/>
            <person name="Li R."/>
            <person name="Lin C.F."/>
            <person name="Lin M.F."/>
            <person name="Lindblad-Toh K."/>
            <person name="Llopart A."/>
            <person name="Long M."/>
            <person name="Low L."/>
            <person name="Lozovsky E."/>
            <person name="Lu J."/>
            <person name="Luo M."/>
            <person name="Machado C.A."/>
            <person name="Makalowski W."/>
            <person name="Marzo M."/>
            <person name="Matsuda M."/>
            <person name="Matzkin L."/>
            <person name="McAllister B."/>
            <person name="McBride C.S."/>
            <person name="McKernan B."/>
            <person name="McKernan K."/>
            <person name="Mendez-Lago M."/>
            <person name="Minx P."/>
            <person name="Mollenhauer M.U."/>
            <person name="Montooth K."/>
            <person name="Mount S.M."/>
            <person name="Mu X."/>
            <person name="Myers E."/>
            <person name="Negre B."/>
            <person name="Newfeld S."/>
            <person name="Nielsen R."/>
            <person name="Noor M.A."/>
            <person name="O'Grady P."/>
            <person name="Pachter L."/>
            <person name="Papaceit M."/>
            <person name="Parisi M.J."/>
            <person name="Parisi M."/>
            <person name="Parts L."/>
            <person name="Pedersen J.S."/>
            <person name="Pesole G."/>
            <person name="Phillippy A.M."/>
            <person name="Ponting C.P."/>
            <person name="Pop M."/>
            <person name="Porcelli D."/>
            <person name="Powell J.R."/>
            <person name="Prohaska S."/>
            <person name="Pruitt K."/>
            <person name="Puig M."/>
            <person name="Quesneville H."/>
            <person name="Ram K.R."/>
            <person name="Rand D."/>
            <person name="Rasmussen M.D."/>
            <person name="Reed L.K."/>
            <person name="Reenan R."/>
            <person name="Reily A."/>
            <person name="Remington K.A."/>
            <person name="Rieger T.T."/>
            <person name="Ritchie M.G."/>
            <person name="Robin C."/>
            <person name="Rogers Y.H."/>
            <person name="Rohde C."/>
            <person name="Rozas J."/>
            <person name="Rubenfield M.J."/>
            <person name="Ruiz A."/>
            <person name="Russo S."/>
            <person name="Salzberg S.L."/>
            <person name="Sanchez-Gracia A."/>
            <person name="Saranga D.J."/>
            <person name="Sato H."/>
            <person name="Schaeffer S.W."/>
            <person name="Schatz M.C."/>
            <person name="Schlenke T."/>
            <person name="Schwartz R."/>
            <person name="Segarra C."/>
            <person name="Singh R.S."/>
            <person name="Sirot L."/>
            <person name="Sirota M."/>
            <person name="Sisneros N.B."/>
            <person name="Smith C.D."/>
            <person name="Smith T.F."/>
            <person name="Spieth J."/>
            <person name="Stage D.E."/>
            <person name="Stark A."/>
            <person name="Stephan W."/>
            <person name="Strausberg R.L."/>
            <person name="Strempel S."/>
            <person name="Sturgill D."/>
            <person name="Sutton G."/>
            <person name="Sutton G.G."/>
            <person name="Tao W."/>
            <person name="Teichmann S."/>
            <person name="Tobari Y.N."/>
            <person name="Tomimura Y."/>
            <person name="Tsolas J.M."/>
            <person name="Valente V.L."/>
            <person name="Venter E."/>
            <person name="Venter J.C."/>
            <person name="Vicario S."/>
            <person name="Vieira F.G."/>
            <person name="Vilella A.J."/>
            <person name="Villasante A."/>
            <person name="Walenz B."/>
            <person name="Wang J."/>
            <person name="Wasserman M."/>
            <person name="Watts T."/>
            <person name="Wilson D."/>
            <person name="Wilson R.K."/>
            <person name="Wing R.A."/>
            <person name="Wolfner M.F."/>
            <person name="Wong A."/>
            <person name="Wong G.K."/>
            <person name="Wu C.I."/>
            <person name="Wu G."/>
            <person name="Yamamoto D."/>
            <person name="Yang H.P."/>
            <person name="Yang S.P."/>
            <person name="Yorke J.A."/>
            <person name="Yoshida K."/>
            <person name="Zdobnov E."/>
            <person name="Zhang P."/>
            <person name="Zhang Y."/>
            <person name="Zimin A.V."/>
            <person name="Baldwin J."/>
            <person name="Abdouelleil A."/>
            <person name="Abdulkadir J."/>
            <person name="Abebe A."/>
            <person name="Abera B."/>
            <person name="Abreu J."/>
            <person name="Acer S.C."/>
            <person name="Aftuck L."/>
            <person name="Alexander A."/>
            <person name="An P."/>
            <person name="Anderson E."/>
            <person name="Anderson S."/>
            <person name="Arachi H."/>
            <person name="Azer M."/>
            <person name="Bachantsang P."/>
            <person name="Barry A."/>
            <person name="Bayul T."/>
            <person name="Berlin A."/>
            <person name="Bessette D."/>
            <person name="Bloom T."/>
            <person name="Blye J."/>
            <person name="Boguslavskiy L."/>
            <person name="Bonnet C."/>
            <person name="Boukhgalter B."/>
            <person name="Bourzgui I."/>
            <person name="Brown A."/>
            <person name="Cahill P."/>
            <person name="Channer S."/>
            <person name="Cheshatsang Y."/>
            <person name="Chuda L."/>
            <person name="Citroen M."/>
            <person name="Collymore A."/>
            <person name="Cooke P."/>
            <person name="Costello M."/>
            <person name="D'Aco K."/>
            <person name="Daza R."/>
            <person name="De Haan G."/>
            <person name="DeGray S."/>
            <person name="DeMaso C."/>
            <person name="Dhargay N."/>
            <person name="Dooley K."/>
            <person name="Dooley E."/>
            <person name="Doricent M."/>
            <person name="Dorje P."/>
            <person name="Dorjee K."/>
            <person name="Dupes A."/>
            <person name="Elong R."/>
            <person name="Falk J."/>
            <person name="Farina A."/>
            <person name="Faro S."/>
            <person name="Ferguson D."/>
            <person name="Fisher S."/>
            <person name="Foley C.D."/>
            <person name="Franke A."/>
            <person name="Friedrich D."/>
            <person name="Gadbois L."/>
            <person name="Gearin G."/>
            <person name="Gearin C.R."/>
            <person name="Giannoukos G."/>
            <person name="Goode T."/>
            <person name="Graham J."/>
            <person name="Grandbois E."/>
            <person name="Grewal S."/>
            <person name="Gyaltsen K."/>
            <person name="Hafez N."/>
            <person name="Hagos B."/>
            <person name="Hall J."/>
            <person name="Henson C."/>
            <person name="Hollinger A."/>
            <person name="Honan T."/>
            <person name="Huard M.D."/>
            <person name="Hughes L."/>
            <person name="Hurhula B."/>
            <person name="Husby M.E."/>
            <person name="Kamat A."/>
            <person name="Kanga B."/>
            <person name="Kashin S."/>
            <person name="Khazanovich D."/>
            <person name="Kisner P."/>
            <person name="Lance K."/>
            <person name="Lara M."/>
            <person name="Lee W."/>
            <person name="Lennon N."/>
            <person name="Letendre F."/>
            <person name="LeVine R."/>
            <person name="Lipovsky A."/>
            <person name="Liu X."/>
            <person name="Liu J."/>
            <person name="Liu S."/>
            <person name="Lokyitsang T."/>
            <person name="Lokyitsang Y."/>
            <person name="Lubonja R."/>
            <person name="Lui A."/>
            <person name="MacDonald P."/>
            <person name="Magnisalis V."/>
            <person name="Maru K."/>
            <person name="Matthews C."/>
            <person name="McCusker W."/>
            <person name="McDonough S."/>
            <person name="Mehta T."/>
            <person name="Meldrim J."/>
            <person name="Meneus L."/>
            <person name="Mihai O."/>
            <person name="Mihalev A."/>
            <person name="Mihova T."/>
            <person name="Mittelman R."/>
            <person name="Mlenga V."/>
            <person name="Montmayeur A."/>
            <person name="Mulrain L."/>
            <person name="Navidi A."/>
            <person name="Naylor J."/>
            <person name="Negash T."/>
            <person name="Nguyen T."/>
            <person name="Nguyen N."/>
            <person name="Nicol R."/>
            <person name="Norbu C."/>
            <person name="Norbu N."/>
            <person name="Novod N."/>
            <person name="O'Neill B."/>
            <person name="Osman S."/>
            <person name="Markiewicz E."/>
            <person name="Oyono O.L."/>
            <person name="Patti C."/>
            <person name="Phunkhang P."/>
            <person name="Pierre F."/>
            <person name="Priest M."/>
            <person name="Raghuraman S."/>
            <person name="Rege F."/>
            <person name="Reyes R."/>
            <person name="Rise C."/>
            <person name="Rogov P."/>
            <person name="Ross K."/>
            <person name="Ryan E."/>
            <person name="Settipalli S."/>
            <person name="Shea T."/>
            <person name="Sherpa N."/>
            <person name="Shi L."/>
            <person name="Shih D."/>
            <person name="Sparrow T."/>
            <person name="Spaulding J."/>
            <person name="Stalker J."/>
            <person name="Stange-Thomann N."/>
            <person name="Stavropoulos S."/>
            <person name="Stone C."/>
            <person name="Strader C."/>
            <person name="Tesfaye S."/>
            <person name="Thomson T."/>
            <person name="Thoulutsang Y."/>
            <person name="Thoulutsang D."/>
            <person name="Topham K."/>
            <person name="Topping I."/>
            <person name="Tsamla T."/>
            <person name="Vassiliev H."/>
            <person name="Vo A."/>
            <person name="Wangchuk T."/>
            <person name="Wangdi T."/>
            <person name="Weiand M."/>
            <person name="Wilkinson J."/>
            <person name="Wilson A."/>
            <person name="Yadav S."/>
            <person name="Young G."/>
            <person name="Yu Q."/>
            <person name="Zembek L."/>
            <person name="Zhong D."/>
            <person name="Zimmer A."/>
            <person name="Zwirko Z."/>
            <person name="Jaffe D.B."/>
            <person name="Alvarez P."/>
            <person name="Brockman W."/>
            <person name="Butler J."/>
            <person name="Chin C."/>
            <person name="Gnerre S."/>
            <person name="Grabherr M."/>
            <person name="Kleber M."/>
            <person name="Mauceli E."/>
            <person name="MacCallum I."/>
        </authorList>
    </citation>
    <scope>NUCLEOTIDE SEQUENCE [LARGE SCALE GENOMIC DNA]</scope>
    <source>
        <strain evidence="15">Tai18E2 / Tucson 14021-0261.01</strain>
    </source>
</reference>
<dbReference type="InterPro" id="IPR012934">
    <property type="entry name" value="Znf_AD"/>
</dbReference>
<evidence type="ECO:0000313" key="14">
    <source>
        <dbReference type="EMBL" id="KRK05180.1"/>
    </source>
</evidence>
<evidence type="ECO:0000313" key="15">
    <source>
        <dbReference type="Proteomes" id="UP000002282"/>
    </source>
</evidence>
<dbReference type="SUPFAM" id="SSF57716">
    <property type="entry name" value="Glucocorticoid receptor-like (DNA-binding domain)"/>
    <property type="match status" value="1"/>
</dbReference>
<comment type="subcellular location">
    <subcellularLocation>
        <location evidence="1">Nucleus</location>
    </subcellularLocation>
</comment>
<keyword evidence="7" id="KW-0804">Transcription</keyword>
<feature type="compositionally biased region" description="Acidic residues" evidence="11">
    <location>
        <begin position="123"/>
        <end position="132"/>
    </location>
</feature>
<evidence type="ECO:0000259" key="12">
    <source>
        <dbReference type="PROSITE" id="PS50157"/>
    </source>
</evidence>
<evidence type="ECO:0000256" key="8">
    <source>
        <dbReference type="ARBA" id="ARBA00023242"/>
    </source>
</evidence>
<gene>
    <name evidence="14" type="primary">Dyak\GE28322</name>
    <name evidence="14" type="synonym">GE28322</name>
    <name evidence="14" type="ORF">Dyak_GE28322</name>
</gene>
<keyword evidence="5 10" id="KW-0862">Zinc</keyword>
<evidence type="ECO:0000256" key="5">
    <source>
        <dbReference type="ARBA" id="ARBA00022833"/>
    </source>
</evidence>
<evidence type="ECO:0000256" key="9">
    <source>
        <dbReference type="PROSITE-ProRule" id="PRU00042"/>
    </source>
</evidence>
<dbReference type="EMBL" id="CH891694">
    <property type="protein sequence ID" value="KRK05180.1"/>
    <property type="molecule type" value="Genomic_DNA"/>
</dbReference>
<dbReference type="Pfam" id="PF07776">
    <property type="entry name" value="zf-AD"/>
    <property type="match status" value="1"/>
</dbReference>
<accession>A0A0R1E7G8</accession>
<evidence type="ECO:0000256" key="3">
    <source>
        <dbReference type="ARBA" id="ARBA00022737"/>
    </source>
</evidence>
<keyword evidence="8" id="KW-0539">Nucleus</keyword>
<sequence length="383" mass="43627">MESSVCRVCLVSCDDMVNVFDASHEPGLSIANLISKCTGFQVEKDDHLPNTICKSCLEDGKNAFDIIESYERSHQFYCFFKDVREEESENKGSCFSEEVESAGEEYQEEKRTEECVDSKDNNVEADDDDSGNEPDIIKSNGKAKDAAGFSCSHCPKSFRTKAGLKTHFRLHTGERPFKCSLCPKSFAYKCVRQRHMLTHTGERPFKCSRCPKAFSICHNLKVHMQIHEREESLKGSDCQKGILNSTIPKRLFATLIDNSKFQCSQCSKAFPDEHELKIHMRDHPERPFKCFHCPRDFVLDAHRKRHMVTHNGGYQALKTCGRKTLLRTQQLVVTKPSMCAVCSKMFIDNLALSAHLETHTERKAFKSAHCSTAFAHQVRSRHI</sequence>
<evidence type="ECO:0000256" key="10">
    <source>
        <dbReference type="PROSITE-ProRule" id="PRU01263"/>
    </source>
</evidence>
<dbReference type="GO" id="GO:0008270">
    <property type="term" value="F:zinc ion binding"/>
    <property type="evidence" value="ECO:0007669"/>
    <property type="project" value="UniProtKB-UniRule"/>
</dbReference>
<dbReference type="FunFam" id="3.30.160.60:FF:000303">
    <property type="entry name" value="Zinc finger protein 41"/>
    <property type="match status" value="1"/>
</dbReference>
<keyword evidence="15" id="KW-1185">Reference proteome</keyword>